<name>F2DN79_HORVV</name>
<dbReference type="GeneID" id="123446675"/>
<evidence type="ECO:0000256" key="1">
    <source>
        <dbReference type="SAM" id="MobiDB-lite"/>
    </source>
</evidence>
<organism evidence="2">
    <name type="scientific">Hordeum vulgare subsp. vulgare</name>
    <name type="common">Domesticated barley</name>
    <dbReference type="NCBI Taxonomy" id="112509"/>
    <lineage>
        <taxon>Eukaryota</taxon>
        <taxon>Viridiplantae</taxon>
        <taxon>Streptophyta</taxon>
        <taxon>Embryophyta</taxon>
        <taxon>Tracheophyta</taxon>
        <taxon>Spermatophyta</taxon>
        <taxon>Magnoliopsida</taxon>
        <taxon>Liliopsida</taxon>
        <taxon>Poales</taxon>
        <taxon>Poaceae</taxon>
        <taxon>BOP clade</taxon>
        <taxon>Pooideae</taxon>
        <taxon>Triticodae</taxon>
        <taxon>Triticeae</taxon>
        <taxon>Hordeinae</taxon>
        <taxon>Hordeum</taxon>
    </lineage>
</organism>
<protein>
    <submittedName>
        <fullName evidence="2">Predicted protein</fullName>
    </submittedName>
</protein>
<reference evidence="2" key="1">
    <citation type="journal article" date="2011" name="Plant Physiol.">
        <title>Comprehensive sequence analysis of 24,783 barley full-length cDNAs derived from 12 clone libraries.</title>
        <authorList>
            <person name="Matsumoto T."/>
            <person name="Tanaka T."/>
            <person name="Sakai H."/>
            <person name="Amano N."/>
            <person name="Kanamori H."/>
            <person name="Kurita K."/>
            <person name="Kikuta A."/>
            <person name="Kamiya K."/>
            <person name="Yamamoto M."/>
            <person name="Ikawa H."/>
            <person name="Fujii N."/>
            <person name="Hori K."/>
            <person name="Itoh T."/>
            <person name="Sato K."/>
        </authorList>
    </citation>
    <scope>NUCLEOTIDE SEQUENCE</scope>
</reference>
<sequence length="200" mass="21961">MRRSSTHRCCNAATRPWSSGQRRNNSSTAAMLRRNLAGSLVLQVVDDGAAMKRSPTAPRAPMQNARRKLPVLHPSAHRRPRSCGAAFGAPLKHRRSCNGASCRGLDEVFGVAMECSPVASELWRSPWCSIETLVELQWSFVGGSRAPIQCLPALPVLHLDTRRRLVIGAAMERSPPAAPMLQYSARQRSCCCISTLIVCW</sequence>
<dbReference type="AlphaFoldDB" id="F2DN79"/>
<proteinExistence type="evidence at transcript level"/>
<dbReference type="KEGG" id="hvg:123446675"/>
<feature type="region of interest" description="Disordered" evidence="1">
    <location>
        <begin position="1"/>
        <end position="26"/>
    </location>
</feature>
<dbReference type="InParanoid" id="F2DN79"/>
<accession>F2DN79</accession>
<dbReference type="RefSeq" id="XP_044979170.1">
    <property type="nucleotide sequence ID" value="XM_045123235.1"/>
</dbReference>
<evidence type="ECO:0000313" key="2">
    <source>
        <dbReference type="EMBL" id="BAJ96550.1"/>
    </source>
</evidence>
<feature type="compositionally biased region" description="Polar residues" evidence="1">
    <location>
        <begin position="16"/>
        <end position="26"/>
    </location>
</feature>
<dbReference type="EMBL" id="AK365347">
    <property type="protein sequence ID" value="BAJ96550.1"/>
    <property type="molecule type" value="mRNA"/>
</dbReference>